<dbReference type="EMBL" id="ML733399">
    <property type="protein sequence ID" value="KAB8224493.1"/>
    <property type="molecule type" value="Genomic_DNA"/>
</dbReference>
<accession>A0A5N6F620</accession>
<evidence type="ECO:0000313" key="1">
    <source>
        <dbReference type="EMBL" id="KAB8224493.1"/>
    </source>
</evidence>
<keyword evidence="2" id="KW-1185">Reference proteome</keyword>
<dbReference type="Proteomes" id="UP000326799">
    <property type="component" value="Unassembled WGS sequence"/>
</dbReference>
<reference evidence="1 2" key="1">
    <citation type="submission" date="2019-04" db="EMBL/GenBank/DDBJ databases">
        <title>Fungal friends and foes A comparative genomics study of 23 Aspergillus species from section Flavi.</title>
        <authorList>
            <consortium name="DOE Joint Genome Institute"/>
            <person name="Kjaerbolling I."/>
            <person name="Vesth T.C."/>
            <person name="Frisvad J.C."/>
            <person name="Nybo J.L."/>
            <person name="Theobald S."/>
            <person name="Kildgaard S."/>
            <person name="Petersen T.I."/>
            <person name="Kuo A."/>
            <person name="Sato A."/>
            <person name="Lyhne E.K."/>
            <person name="Kogle M.E."/>
            <person name="Wiebenga A."/>
            <person name="Kun R.S."/>
            <person name="Lubbers R.J."/>
            <person name="Makela M.R."/>
            <person name="Barry K."/>
            <person name="Chovatia M."/>
            <person name="Clum A."/>
            <person name="Daum C."/>
            <person name="Haridas S."/>
            <person name="He G."/>
            <person name="LaButti K."/>
            <person name="Lipzen A."/>
            <person name="Mondo S."/>
            <person name="Pangilinan J."/>
            <person name="Riley R."/>
            <person name="Salamov A."/>
            <person name="Simmons B.A."/>
            <person name="Magnuson J.K."/>
            <person name="Henrissat B."/>
            <person name="Mortensen U.H."/>
            <person name="Larsen T.O."/>
            <person name="De vries R.P."/>
            <person name="Grigoriev I.V."/>
            <person name="Machida M."/>
            <person name="Baker S.E."/>
            <person name="Andersen M.R."/>
        </authorList>
    </citation>
    <scope>NUCLEOTIDE SEQUENCE [LARGE SCALE GENOMIC DNA]</scope>
    <source>
        <strain evidence="1 2">CBS 126849</strain>
    </source>
</reference>
<evidence type="ECO:0000313" key="2">
    <source>
        <dbReference type="Proteomes" id="UP000326799"/>
    </source>
</evidence>
<dbReference type="AlphaFoldDB" id="A0A5N6F620"/>
<organism evidence="1 2">
    <name type="scientific">Aspergillus novoparasiticus</name>
    <dbReference type="NCBI Taxonomy" id="986946"/>
    <lineage>
        <taxon>Eukaryota</taxon>
        <taxon>Fungi</taxon>
        <taxon>Dikarya</taxon>
        <taxon>Ascomycota</taxon>
        <taxon>Pezizomycotina</taxon>
        <taxon>Eurotiomycetes</taxon>
        <taxon>Eurotiomycetidae</taxon>
        <taxon>Eurotiales</taxon>
        <taxon>Aspergillaceae</taxon>
        <taxon>Aspergillus</taxon>
        <taxon>Aspergillus subgen. Circumdati</taxon>
    </lineage>
</organism>
<protein>
    <submittedName>
        <fullName evidence="1">Uncharacterized protein</fullName>
    </submittedName>
</protein>
<gene>
    <name evidence="1" type="ORF">BDV33DRAFT_165464</name>
</gene>
<name>A0A5N6F620_9EURO</name>
<sequence>MLGTMVGWGAPPRILDVFTVSGNITRSTTQKLLAVKFISSFDFGEGQTPGLGQQLPITQDMGRKHGRIAIDIYDMEHVGGPHCQAYGGYLGHRISAPESCSEA</sequence>
<proteinExistence type="predicted"/>